<keyword evidence="1 3" id="KW-0547">Nucleotide-binding</keyword>
<protein>
    <recommendedName>
        <fullName evidence="3">ATP-dependent RecD2 DNA helicase</fullName>
        <ecNumber evidence="3">5.6.2.3</ecNumber>
    </recommendedName>
    <alternativeName>
        <fullName evidence="3">DNA 5'-3' helicase subunit RecD2</fullName>
    </alternativeName>
</protein>
<evidence type="ECO:0000256" key="2">
    <source>
        <dbReference type="ARBA" id="ARBA00022840"/>
    </source>
</evidence>
<gene>
    <name evidence="3" type="primary">recD2</name>
    <name evidence="5" type="ORF">PGH26_05940</name>
</gene>
<name>A0ABZ0L043_9BACL</name>
<dbReference type="CDD" id="cd18809">
    <property type="entry name" value="SF1_C_RecD"/>
    <property type="match status" value="1"/>
</dbReference>
<comment type="catalytic activity">
    <reaction evidence="3">
        <text>ATP + H2O = ADP + phosphate + H(+)</text>
        <dbReference type="Rhea" id="RHEA:13065"/>
        <dbReference type="ChEBI" id="CHEBI:15377"/>
        <dbReference type="ChEBI" id="CHEBI:15378"/>
        <dbReference type="ChEBI" id="CHEBI:30616"/>
        <dbReference type="ChEBI" id="CHEBI:43474"/>
        <dbReference type="ChEBI" id="CHEBI:456216"/>
        <dbReference type="EC" id="5.6.2.3"/>
    </reaction>
</comment>
<dbReference type="EMBL" id="CP116341">
    <property type="protein sequence ID" value="WOV85473.1"/>
    <property type="molecule type" value="Genomic_DNA"/>
</dbReference>
<dbReference type="Gene3D" id="1.10.10.2220">
    <property type="match status" value="1"/>
</dbReference>
<dbReference type="Gene3D" id="3.40.50.300">
    <property type="entry name" value="P-loop containing nucleotide triphosphate hydrolases"/>
    <property type="match status" value="2"/>
</dbReference>
<dbReference type="RefSeq" id="WP_323693080.1">
    <property type="nucleotide sequence ID" value="NZ_CP116341.1"/>
</dbReference>
<organism evidence="5 6">
    <name type="scientific">Sporosarcina jeotgali</name>
    <dbReference type="NCBI Taxonomy" id="3020056"/>
    <lineage>
        <taxon>Bacteria</taxon>
        <taxon>Bacillati</taxon>
        <taxon>Bacillota</taxon>
        <taxon>Bacilli</taxon>
        <taxon>Bacillales</taxon>
        <taxon>Caryophanaceae</taxon>
        <taxon>Sporosarcina</taxon>
    </lineage>
</organism>
<keyword evidence="3" id="KW-0378">Hydrolase</keyword>
<dbReference type="CDD" id="cd17933">
    <property type="entry name" value="DEXSc_RecD-like"/>
    <property type="match status" value="1"/>
</dbReference>
<dbReference type="Pfam" id="PF14490">
    <property type="entry name" value="HHH_RecD2"/>
    <property type="match status" value="1"/>
</dbReference>
<evidence type="ECO:0000259" key="4">
    <source>
        <dbReference type="SMART" id="SM00382"/>
    </source>
</evidence>
<dbReference type="SMART" id="SM00382">
    <property type="entry name" value="AAA"/>
    <property type="match status" value="1"/>
</dbReference>
<dbReference type="InterPro" id="IPR006345">
    <property type="entry name" value="RecD2"/>
</dbReference>
<dbReference type="NCBIfam" id="TIGR01448">
    <property type="entry name" value="recD_rel"/>
    <property type="match status" value="1"/>
</dbReference>
<evidence type="ECO:0000256" key="3">
    <source>
        <dbReference type="HAMAP-Rule" id="MF_01488"/>
    </source>
</evidence>
<dbReference type="Pfam" id="PF13604">
    <property type="entry name" value="AAA_30"/>
    <property type="match status" value="1"/>
</dbReference>
<dbReference type="Pfam" id="PF23139">
    <property type="entry name" value="OB_YrrC"/>
    <property type="match status" value="1"/>
</dbReference>
<dbReference type="Pfam" id="PF18335">
    <property type="entry name" value="SH3_13"/>
    <property type="match status" value="1"/>
</dbReference>
<keyword evidence="3" id="KW-0238">DNA-binding</keyword>
<keyword evidence="2 3" id="KW-0067">ATP-binding</keyword>
<evidence type="ECO:0000313" key="5">
    <source>
        <dbReference type="EMBL" id="WOV85473.1"/>
    </source>
</evidence>
<dbReference type="Pfam" id="PF13538">
    <property type="entry name" value="UvrD_C_2"/>
    <property type="match status" value="1"/>
</dbReference>
<accession>A0ABZ0L043</accession>
<dbReference type="PANTHER" id="PTHR43788">
    <property type="entry name" value="DNA2/NAM7 HELICASE FAMILY MEMBER"/>
    <property type="match status" value="1"/>
</dbReference>
<sequence>MEKTDSAVQEEPFLIGRAVVTIFHNPDSLFTIAKLKVRKTNCSFEGKEIVVKGNFPKLSEEEEYRFTGRLINHATYGQQFDVKTFQKELPATETGLIHYLSGDMFPGIGRKTAETIINHLGPEAIRKIMENEDVLDEVPRLNAEKKETLVSVLRDNLGLERTIVKLNEWGFGPQVAMRIYQTYREVTIEKLTENPYRLIEDVEGVGFQRADELGRQLGITGTHTSRIQAAILHTINTGILSSGHVYLEAVQVLPEVKRLLESSQPEEIPFKLISTAIIELVEESRLSAEQRKLYLPSLYFSELGIASKMERILDQDRENTFPSSEMRKAIGETEERLDVNYAETQIAAIEQALNSPAMILTGGPGTGKTTVVRGLVEVYAELHGLTLDPKEYAKKEEPFPIILAAPTGRAAKRLSESTGLPAMTIHRLLGFTGQEKEEETEREIKARLVIIDEASMLDTWLAHQLLKAIDDDAQILFVGDQDQLPSVGPGQVLRDFLESGTIPVVELTEIYRQSAGSTIIELAHAIKKSEPLGDLAMKTSDRSFIRTDADQVTTAVSQIVKNALAKGQAIKDIQVLAPMYKGPAGIDALNSMIQEMVNPASSGRKEVTFGDVVYRIGDRVLQLVNQPESNVFNGDMGEVISILKAKETIEKKDLMIVSFDGIEVTYERSDLNQLTLAYCCSIHKSQGSEFPTVIMPVVRSHRKMLRRNLLYTGITRAKNFLILCGSPNEFAEGIARMDERERQTTLKERLRGESLEPVASDTPNAETTISDREVSANTADALTDASVQTGPAGETVEVVQSQKELPHVLSIETILDVDPMVGMNGESPYDFMVSVD</sequence>
<dbReference type="InterPro" id="IPR027785">
    <property type="entry name" value="UvrD-like_helicase_C"/>
</dbReference>
<reference evidence="5 6" key="1">
    <citation type="submission" date="2023-01" db="EMBL/GenBank/DDBJ databases">
        <title>Sporosarcina sp. nov., isolated from Korean tranditional fermented seafood 'Jeotgal'.</title>
        <authorList>
            <person name="Yang A.-I."/>
        </authorList>
    </citation>
    <scope>NUCLEOTIDE SEQUENCE [LARGE SCALE GENOMIC DNA]</scope>
    <source>
        <strain evidence="5 6">B2O-1</strain>
    </source>
</reference>
<dbReference type="InterPro" id="IPR029493">
    <property type="entry name" value="RecD2-like_HHH"/>
</dbReference>
<dbReference type="HAMAP" id="MF_01488">
    <property type="entry name" value="RecD2"/>
    <property type="match status" value="1"/>
</dbReference>
<dbReference type="InterPro" id="IPR027417">
    <property type="entry name" value="P-loop_NTPase"/>
</dbReference>
<dbReference type="InterPro" id="IPR055446">
    <property type="entry name" value="RecD2_N_OB"/>
</dbReference>
<evidence type="ECO:0000313" key="6">
    <source>
        <dbReference type="Proteomes" id="UP001303532"/>
    </source>
</evidence>
<proteinExistence type="inferred from homology"/>
<keyword evidence="3" id="KW-0347">Helicase</keyword>
<dbReference type="Proteomes" id="UP001303532">
    <property type="component" value="Chromosome"/>
</dbReference>
<keyword evidence="6" id="KW-1185">Reference proteome</keyword>
<comment type="similarity">
    <text evidence="3">Belongs to the RecD family. RecD2 subfamily.</text>
</comment>
<dbReference type="Gene3D" id="2.30.30.940">
    <property type="match status" value="1"/>
</dbReference>
<dbReference type="InterPro" id="IPR003593">
    <property type="entry name" value="AAA+_ATPase"/>
</dbReference>
<keyword evidence="3" id="KW-0413">Isomerase</keyword>
<evidence type="ECO:0000256" key="1">
    <source>
        <dbReference type="ARBA" id="ARBA00022741"/>
    </source>
</evidence>
<dbReference type="SUPFAM" id="SSF52540">
    <property type="entry name" value="P-loop containing nucleoside triphosphate hydrolases"/>
    <property type="match status" value="2"/>
</dbReference>
<dbReference type="PANTHER" id="PTHR43788:SF6">
    <property type="entry name" value="DNA HELICASE B"/>
    <property type="match status" value="1"/>
</dbReference>
<dbReference type="EC" id="5.6.2.3" evidence="3"/>
<comment type="function">
    <text evidence="3">DNA-dependent ATPase and ATP-dependent 5'-3' DNA helicase. Has no activity on blunt DNA or DNA with 3'-overhangs, requires at least 10 bases of 5'-ssDNA for helicase activity.</text>
</comment>
<dbReference type="InterPro" id="IPR041451">
    <property type="entry name" value="RecD2_SH13"/>
</dbReference>
<feature type="binding site" evidence="3">
    <location>
        <begin position="365"/>
        <end position="369"/>
    </location>
    <ligand>
        <name>ATP</name>
        <dbReference type="ChEBI" id="CHEBI:30616"/>
    </ligand>
</feature>
<feature type="domain" description="AAA+ ATPase" evidence="4">
    <location>
        <begin position="354"/>
        <end position="553"/>
    </location>
</feature>
<dbReference type="InterPro" id="IPR050534">
    <property type="entry name" value="Coronavir_polyprotein_1ab"/>
</dbReference>